<dbReference type="AlphaFoldDB" id="A0A1L9TT93"/>
<dbReference type="InterPro" id="IPR036864">
    <property type="entry name" value="Zn2-C6_fun-type_DNA-bd_sf"/>
</dbReference>
<evidence type="ECO:0000256" key="3">
    <source>
        <dbReference type="ARBA" id="ARBA00023125"/>
    </source>
</evidence>
<feature type="compositionally biased region" description="Polar residues" evidence="6">
    <location>
        <begin position="102"/>
        <end position="121"/>
    </location>
</feature>
<gene>
    <name evidence="8" type="ORF">ASPSYDRAFT_76399</name>
</gene>
<dbReference type="EMBL" id="KV878583">
    <property type="protein sequence ID" value="OJJ62595.1"/>
    <property type="molecule type" value="Genomic_DNA"/>
</dbReference>
<evidence type="ECO:0000313" key="9">
    <source>
        <dbReference type="Proteomes" id="UP000184356"/>
    </source>
</evidence>
<dbReference type="PROSITE" id="PS00463">
    <property type="entry name" value="ZN2_CY6_FUNGAL_1"/>
    <property type="match status" value="2"/>
</dbReference>
<evidence type="ECO:0000256" key="5">
    <source>
        <dbReference type="ARBA" id="ARBA00023242"/>
    </source>
</evidence>
<dbReference type="PANTHER" id="PTHR37534:SF46">
    <property type="entry name" value="ZN(II)2CYS6 TRANSCRIPTION FACTOR (EUROFUNG)"/>
    <property type="match status" value="1"/>
</dbReference>
<dbReference type="OrthoDB" id="434972at2759"/>
<dbReference type="STRING" id="1036612.A0A1L9TT93"/>
<dbReference type="GO" id="GO:0008270">
    <property type="term" value="F:zinc ion binding"/>
    <property type="evidence" value="ECO:0007669"/>
    <property type="project" value="InterPro"/>
</dbReference>
<dbReference type="GO" id="GO:0005634">
    <property type="term" value="C:nucleus"/>
    <property type="evidence" value="ECO:0007669"/>
    <property type="project" value="UniProtKB-SubCell"/>
</dbReference>
<keyword evidence="3" id="KW-0238">DNA-binding</keyword>
<evidence type="ECO:0000256" key="2">
    <source>
        <dbReference type="ARBA" id="ARBA00023015"/>
    </source>
</evidence>
<evidence type="ECO:0000259" key="7">
    <source>
        <dbReference type="PROSITE" id="PS50048"/>
    </source>
</evidence>
<dbReference type="GeneID" id="63766922"/>
<proteinExistence type="predicted"/>
<dbReference type="RefSeq" id="XP_040706401.1">
    <property type="nucleotide sequence ID" value="XM_040850849.1"/>
</dbReference>
<feature type="domain" description="Zn(2)-C6 fungal-type" evidence="7">
    <location>
        <begin position="7"/>
        <end position="34"/>
    </location>
</feature>
<dbReference type="GO" id="GO:0003677">
    <property type="term" value="F:DNA binding"/>
    <property type="evidence" value="ECO:0007669"/>
    <property type="project" value="UniProtKB-KW"/>
</dbReference>
<dbReference type="InterPro" id="IPR001138">
    <property type="entry name" value="Zn2Cys6_DnaBD"/>
</dbReference>
<keyword evidence="9" id="KW-1185">Reference proteome</keyword>
<evidence type="ECO:0000256" key="1">
    <source>
        <dbReference type="ARBA" id="ARBA00004123"/>
    </source>
</evidence>
<name>A0A1L9TT93_9EURO</name>
<keyword evidence="4" id="KW-0804">Transcription</keyword>
<keyword evidence="2" id="KW-0805">Transcription regulation</keyword>
<dbReference type="Gene3D" id="4.10.240.10">
    <property type="entry name" value="Zn(2)-C6 fungal-type DNA-binding domain"/>
    <property type="match status" value="2"/>
</dbReference>
<dbReference type="SUPFAM" id="SSF57701">
    <property type="entry name" value="Zn2/Cys6 DNA-binding domain"/>
    <property type="match status" value="2"/>
</dbReference>
<reference evidence="9" key="1">
    <citation type="journal article" date="2017" name="Genome Biol.">
        <title>Comparative genomics reveals high biological diversity and specific adaptations in the industrially and medically important fungal genus Aspergillus.</title>
        <authorList>
            <person name="de Vries R.P."/>
            <person name="Riley R."/>
            <person name="Wiebenga A."/>
            <person name="Aguilar-Osorio G."/>
            <person name="Amillis S."/>
            <person name="Uchima C.A."/>
            <person name="Anderluh G."/>
            <person name="Asadollahi M."/>
            <person name="Askin M."/>
            <person name="Barry K."/>
            <person name="Battaglia E."/>
            <person name="Bayram O."/>
            <person name="Benocci T."/>
            <person name="Braus-Stromeyer S.A."/>
            <person name="Caldana C."/>
            <person name="Canovas D."/>
            <person name="Cerqueira G.C."/>
            <person name="Chen F."/>
            <person name="Chen W."/>
            <person name="Choi C."/>
            <person name="Clum A."/>
            <person name="Dos Santos R.A."/>
            <person name="Damasio A.R."/>
            <person name="Diallinas G."/>
            <person name="Emri T."/>
            <person name="Fekete E."/>
            <person name="Flipphi M."/>
            <person name="Freyberg S."/>
            <person name="Gallo A."/>
            <person name="Gournas C."/>
            <person name="Habgood R."/>
            <person name="Hainaut M."/>
            <person name="Harispe M.L."/>
            <person name="Henrissat B."/>
            <person name="Hilden K.S."/>
            <person name="Hope R."/>
            <person name="Hossain A."/>
            <person name="Karabika E."/>
            <person name="Karaffa L."/>
            <person name="Karanyi Z."/>
            <person name="Krasevec N."/>
            <person name="Kuo A."/>
            <person name="Kusch H."/>
            <person name="LaButti K."/>
            <person name="Lagendijk E.L."/>
            <person name="Lapidus A."/>
            <person name="Levasseur A."/>
            <person name="Lindquist E."/>
            <person name="Lipzen A."/>
            <person name="Logrieco A.F."/>
            <person name="MacCabe A."/>
            <person name="Maekelae M.R."/>
            <person name="Malavazi I."/>
            <person name="Melin P."/>
            <person name="Meyer V."/>
            <person name="Mielnichuk N."/>
            <person name="Miskei M."/>
            <person name="Molnar A.P."/>
            <person name="Mule G."/>
            <person name="Ngan C.Y."/>
            <person name="Orejas M."/>
            <person name="Orosz E."/>
            <person name="Ouedraogo J.P."/>
            <person name="Overkamp K.M."/>
            <person name="Park H.-S."/>
            <person name="Perrone G."/>
            <person name="Piumi F."/>
            <person name="Punt P.J."/>
            <person name="Ram A.F."/>
            <person name="Ramon A."/>
            <person name="Rauscher S."/>
            <person name="Record E."/>
            <person name="Riano-Pachon D.M."/>
            <person name="Robert V."/>
            <person name="Roehrig J."/>
            <person name="Ruller R."/>
            <person name="Salamov A."/>
            <person name="Salih N.S."/>
            <person name="Samson R.A."/>
            <person name="Sandor E."/>
            <person name="Sanguinetti M."/>
            <person name="Schuetze T."/>
            <person name="Sepcic K."/>
            <person name="Shelest E."/>
            <person name="Sherlock G."/>
            <person name="Sophianopoulou V."/>
            <person name="Squina F.M."/>
            <person name="Sun H."/>
            <person name="Susca A."/>
            <person name="Todd R.B."/>
            <person name="Tsang A."/>
            <person name="Unkles S.E."/>
            <person name="van de Wiele N."/>
            <person name="van Rossen-Uffink D."/>
            <person name="Oliveira J.V."/>
            <person name="Vesth T.C."/>
            <person name="Visser J."/>
            <person name="Yu J.-H."/>
            <person name="Zhou M."/>
            <person name="Andersen M.R."/>
            <person name="Archer D.B."/>
            <person name="Baker S.E."/>
            <person name="Benoit I."/>
            <person name="Brakhage A.A."/>
            <person name="Braus G.H."/>
            <person name="Fischer R."/>
            <person name="Frisvad J.C."/>
            <person name="Goldman G.H."/>
            <person name="Houbraken J."/>
            <person name="Oakley B."/>
            <person name="Pocsi I."/>
            <person name="Scazzocchio C."/>
            <person name="Seiboth B."/>
            <person name="vanKuyk P.A."/>
            <person name="Wortman J."/>
            <person name="Dyer P.S."/>
            <person name="Grigoriev I.V."/>
        </authorList>
    </citation>
    <scope>NUCLEOTIDE SEQUENCE [LARGE SCALE GENOMIC DNA]</scope>
    <source>
        <strain evidence="9">CBS 593.65</strain>
    </source>
</reference>
<protein>
    <recommendedName>
        <fullName evidence="7">Zn(2)-C6 fungal-type domain-containing protein</fullName>
    </recommendedName>
</protein>
<sequence>MNAPGQVCARCARIKQRCDGGTPCSRCARLGHTCEAQIRGATMDQTETHAQAQARRPRASRSRAGCLSCKARKKKCDETRPRCSDCRRLNFPCRWRSRSSVSELDAQSPSQSVPTSDTPTVPSHEGWSAPSDHSASASPSESTSEFTSESTTCHGTFGQIEVAVTPVASPGAAIPYLENEEDRSLFNHYLHTVARALSRAANADSAGNPFLTTLVPMAAASDTLTSVLLGLSGCHWRRVYPGIWKRALARQGRALSQVNRLLARRDGPYPYPYPLEACAAVLLLCLTELCDGTSRVWKWHLKAARTLLASAEVAAETATTAEGVFCRTLFHYLDSMSTISRCKPPLLQAHRGQEENSSSGLADLIAATTGINTSPPDPISGVEPALLDLLGMVNVLAAHRSRRVDELSDLGFRTAAAQVQARLDGWRAAHDELLARPASNTSNESKSCASSSAANSATTAFEWAVRLRLHQIVDGYDPRHAAVETALERILQAVLNIPYGSPVEGSLLFPLVIAGASSTVIERRMLVKERLMVMENTLGFGHIGRARELLETAWAEEQQHGEWNWARVRYTRFPGVVFI</sequence>
<feature type="region of interest" description="Disordered" evidence="6">
    <location>
        <begin position="102"/>
        <end position="151"/>
    </location>
</feature>
<dbReference type="Pfam" id="PF11951">
    <property type="entry name" value="Fungal_trans_2"/>
    <property type="match status" value="1"/>
</dbReference>
<keyword evidence="5" id="KW-0539">Nucleus</keyword>
<dbReference type="InterPro" id="IPR021858">
    <property type="entry name" value="Fun_TF"/>
</dbReference>
<dbReference type="GO" id="GO:0000981">
    <property type="term" value="F:DNA-binding transcription factor activity, RNA polymerase II-specific"/>
    <property type="evidence" value="ECO:0007669"/>
    <property type="project" value="InterPro"/>
</dbReference>
<dbReference type="CDD" id="cd00067">
    <property type="entry name" value="GAL4"/>
    <property type="match status" value="2"/>
</dbReference>
<accession>A0A1L9TT93</accession>
<evidence type="ECO:0000256" key="6">
    <source>
        <dbReference type="SAM" id="MobiDB-lite"/>
    </source>
</evidence>
<dbReference type="SMART" id="SM00066">
    <property type="entry name" value="GAL4"/>
    <property type="match status" value="2"/>
</dbReference>
<feature type="compositionally biased region" description="Low complexity" evidence="6">
    <location>
        <begin position="128"/>
        <end position="151"/>
    </location>
</feature>
<dbReference type="PROSITE" id="PS50048">
    <property type="entry name" value="ZN2_CY6_FUNGAL_2"/>
    <property type="match status" value="2"/>
</dbReference>
<dbReference type="Proteomes" id="UP000184356">
    <property type="component" value="Unassembled WGS sequence"/>
</dbReference>
<dbReference type="PANTHER" id="PTHR37534">
    <property type="entry name" value="TRANSCRIPTIONAL ACTIVATOR PROTEIN UGA3"/>
    <property type="match status" value="1"/>
</dbReference>
<organism evidence="8 9">
    <name type="scientific">Aspergillus sydowii CBS 593.65</name>
    <dbReference type="NCBI Taxonomy" id="1036612"/>
    <lineage>
        <taxon>Eukaryota</taxon>
        <taxon>Fungi</taxon>
        <taxon>Dikarya</taxon>
        <taxon>Ascomycota</taxon>
        <taxon>Pezizomycotina</taxon>
        <taxon>Eurotiomycetes</taxon>
        <taxon>Eurotiomycetidae</taxon>
        <taxon>Eurotiales</taxon>
        <taxon>Aspergillaceae</taxon>
        <taxon>Aspergillus</taxon>
        <taxon>Aspergillus subgen. Nidulantes</taxon>
    </lineage>
</organism>
<feature type="domain" description="Zn(2)-C6 fungal-type" evidence="7">
    <location>
        <begin position="65"/>
        <end position="95"/>
    </location>
</feature>
<evidence type="ECO:0000256" key="4">
    <source>
        <dbReference type="ARBA" id="ARBA00023163"/>
    </source>
</evidence>
<comment type="subcellular location">
    <subcellularLocation>
        <location evidence="1">Nucleus</location>
    </subcellularLocation>
</comment>
<evidence type="ECO:0000313" key="8">
    <source>
        <dbReference type="EMBL" id="OJJ62595.1"/>
    </source>
</evidence>
<dbReference type="VEuPathDB" id="FungiDB:ASPSYDRAFT_76399"/>
<dbReference type="Pfam" id="PF00172">
    <property type="entry name" value="Zn_clus"/>
    <property type="match status" value="2"/>
</dbReference>